<name>A0A840V677_9BACT</name>
<comment type="caution">
    <text evidence="2">The sequence shown here is derived from an EMBL/GenBank/DDBJ whole genome shotgun (WGS) entry which is preliminary data.</text>
</comment>
<evidence type="ECO:0000256" key="1">
    <source>
        <dbReference type="SAM" id="SignalP"/>
    </source>
</evidence>
<dbReference type="Proteomes" id="UP000557717">
    <property type="component" value="Unassembled WGS sequence"/>
</dbReference>
<dbReference type="AlphaFoldDB" id="A0A840V677"/>
<evidence type="ECO:0000313" key="2">
    <source>
        <dbReference type="EMBL" id="MBB5350288.1"/>
    </source>
</evidence>
<keyword evidence="3" id="KW-1185">Reference proteome</keyword>
<sequence>MKALLIALAAFSGTLALAEDSVPSVVDHATPERMIEALKASRGVLPPVPDVHPKRILSNAEAVVPPQCYTQTEARYNPCYVCHQDPINGRENVLGDGDLQRDYAFSDLGMTNHWKNLFEDRSERVAAMTDEEILAYIRQDNYSELPGRLREVDFDGWIPDLADLQLGDAAFDAHGFARDGSGWVAFNYKPLPSTFWPTNGSTDDVMIRLPLAYRTLSDGSPSLDVYRSNLAILEAQIKGLDSISCLPVDEKALAVDLDGNGTLGTATRITRLDSWTGAAAGEFIDTFLYPKGTEFLHTVRYVGIDDTGKIGVSTRMKEVRYLRKARAANKPVYARRYQEEGYEKDAGNLPDYLGLGNKGIDNKSGWAVQGFIENAEGRLRALTFEENFSCMSCHNAIGSTIDKTFAFPRKIDGSAGWGYINLKGMPDAPSKGERTGEIATYLARVGGGSEFRNNPEMEDRWFSRGRVDHQKLASAKDVYDLITPSRERALALNKAYRCIVQDQDFINGKDATISPPKNVYDAIDNDKTPTLPDDRVFSYNLLLEWPESS</sequence>
<dbReference type="EMBL" id="JACHFD010000002">
    <property type="protein sequence ID" value="MBB5350288.1"/>
    <property type="molecule type" value="Genomic_DNA"/>
</dbReference>
<evidence type="ECO:0000313" key="3">
    <source>
        <dbReference type="Proteomes" id="UP000557717"/>
    </source>
</evidence>
<feature type="chain" id="PRO_5032712079" description="Lipoprotein" evidence="1">
    <location>
        <begin position="19"/>
        <end position="549"/>
    </location>
</feature>
<feature type="signal peptide" evidence="1">
    <location>
        <begin position="1"/>
        <end position="18"/>
    </location>
</feature>
<reference evidence="2 3" key="1">
    <citation type="submission" date="2020-08" db="EMBL/GenBank/DDBJ databases">
        <title>Genomic Encyclopedia of Type Strains, Phase IV (KMG-IV): sequencing the most valuable type-strain genomes for metagenomic binning, comparative biology and taxonomic classification.</title>
        <authorList>
            <person name="Goeker M."/>
        </authorList>
    </citation>
    <scope>NUCLEOTIDE SEQUENCE [LARGE SCALE GENOMIC DNA]</scope>
    <source>
        <strain evidence="2 3">YC6886</strain>
    </source>
</reference>
<proteinExistence type="predicted"/>
<keyword evidence="1" id="KW-0732">Signal</keyword>
<evidence type="ECO:0008006" key="4">
    <source>
        <dbReference type="Google" id="ProtNLM"/>
    </source>
</evidence>
<gene>
    <name evidence="2" type="ORF">HNR46_000512</name>
</gene>
<accession>A0A840V677</accession>
<protein>
    <recommendedName>
        <fullName evidence="4">Lipoprotein</fullName>
    </recommendedName>
</protein>
<organism evidence="2 3">
    <name type="scientific">Haloferula luteola</name>
    <dbReference type="NCBI Taxonomy" id="595692"/>
    <lineage>
        <taxon>Bacteria</taxon>
        <taxon>Pseudomonadati</taxon>
        <taxon>Verrucomicrobiota</taxon>
        <taxon>Verrucomicrobiia</taxon>
        <taxon>Verrucomicrobiales</taxon>
        <taxon>Verrucomicrobiaceae</taxon>
        <taxon>Haloferula</taxon>
    </lineage>
</organism>
<dbReference type="RefSeq" id="WP_184015475.1">
    <property type="nucleotide sequence ID" value="NZ_JACHFD010000002.1"/>
</dbReference>